<keyword evidence="2" id="KW-1133">Transmembrane helix</keyword>
<protein>
    <submittedName>
        <fullName evidence="3">Uncharacterized protein</fullName>
    </submittedName>
</protein>
<feature type="region of interest" description="Disordered" evidence="1">
    <location>
        <begin position="75"/>
        <end position="107"/>
    </location>
</feature>
<evidence type="ECO:0000256" key="2">
    <source>
        <dbReference type="SAM" id="Phobius"/>
    </source>
</evidence>
<dbReference type="EMBL" id="RKHL01000001">
    <property type="protein sequence ID" value="ROR81276.1"/>
    <property type="molecule type" value="Genomic_DNA"/>
</dbReference>
<dbReference type="Proteomes" id="UP000266915">
    <property type="component" value="Unassembled WGS sequence"/>
</dbReference>
<keyword evidence="2" id="KW-0472">Membrane</keyword>
<feature type="compositionally biased region" description="Basic and acidic residues" evidence="1">
    <location>
        <begin position="96"/>
        <end position="107"/>
    </location>
</feature>
<name>A0A3N2C198_9MICO</name>
<reference evidence="3 4" key="1">
    <citation type="submission" date="2018-11" db="EMBL/GenBank/DDBJ databases">
        <title>Sequencing the genomes of 1000 actinobacteria strains.</title>
        <authorList>
            <person name="Klenk H.-P."/>
        </authorList>
    </citation>
    <scope>NUCLEOTIDE SEQUENCE [LARGE SCALE GENOMIC DNA]</scope>
    <source>
        <strain evidence="3 4">DSM 14012</strain>
    </source>
</reference>
<sequence>MMHHLFTEVLLAVTPSPSPSPAFDENQVTPGPWGFVITFAIAGVVVFLVIDMVRRVRRVNYRAEIDERLQAEVAERAAADRAGSDTGEAGPAGVEDDSRPPSDQSAR</sequence>
<feature type="transmembrane region" description="Helical" evidence="2">
    <location>
        <begin position="32"/>
        <end position="53"/>
    </location>
</feature>
<gene>
    <name evidence="3" type="ORF">EDD42_1332</name>
</gene>
<keyword evidence="2" id="KW-0812">Transmembrane</keyword>
<evidence type="ECO:0000256" key="1">
    <source>
        <dbReference type="SAM" id="MobiDB-lite"/>
    </source>
</evidence>
<evidence type="ECO:0000313" key="4">
    <source>
        <dbReference type="Proteomes" id="UP000266915"/>
    </source>
</evidence>
<keyword evidence="4" id="KW-1185">Reference proteome</keyword>
<dbReference type="AlphaFoldDB" id="A0A3N2C198"/>
<accession>A0A3N2C198</accession>
<organism evidence="3 4">
    <name type="scientific">Plantibacter flavus</name>
    <dbReference type="NCBI Taxonomy" id="150123"/>
    <lineage>
        <taxon>Bacteria</taxon>
        <taxon>Bacillati</taxon>
        <taxon>Actinomycetota</taxon>
        <taxon>Actinomycetes</taxon>
        <taxon>Micrococcales</taxon>
        <taxon>Microbacteriaceae</taxon>
        <taxon>Plantibacter</taxon>
    </lineage>
</organism>
<evidence type="ECO:0000313" key="3">
    <source>
        <dbReference type="EMBL" id="ROR81276.1"/>
    </source>
</evidence>
<proteinExistence type="predicted"/>
<comment type="caution">
    <text evidence="3">The sequence shown here is derived from an EMBL/GenBank/DDBJ whole genome shotgun (WGS) entry which is preliminary data.</text>
</comment>
<dbReference type="RefSeq" id="WP_085510481.1">
    <property type="nucleotide sequence ID" value="NZ_FXAP01000001.1"/>
</dbReference>